<dbReference type="RefSeq" id="WP_012618935.1">
    <property type="nucleotide sequence ID" value="NC_011832.1"/>
</dbReference>
<organism evidence="7 8">
    <name type="scientific">Methanosphaerula palustris (strain ATCC BAA-1556 / DSM 19958 / E1-9c)</name>
    <dbReference type="NCBI Taxonomy" id="521011"/>
    <lineage>
        <taxon>Archaea</taxon>
        <taxon>Methanobacteriati</taxon>
        <taxon>Methanobacteriota</taxon>
        <taxon>Stenosarchaea group</taxon>
        <taxon>Methanomicrobia</taxon>
        <taxon>Methanomicrobiales</taxon>
        <taxon>Methanoregulaceae</taxon>
        <taxon>Methanosphaerula</taxon>
    </lineage>
</organism>
<dbReference type="EMBL" id="CP001338">
    <property type="protein sequence ID" value="ACL17616.1"/>
    <property type="molecule type" value="Genomic_DNA"/>
</dbReference>
<feature type="transmembrane region" description="Helical" evidence="6">
    <location>
        <begin position="236"/>
        <end position="256"/>
    </location>
</feature>
<reference evidence="7 8" key="1">
    <citation type="journal article" date="2015" name="Genome Announc.">
        <title>Complete Genome Sequence of Methanosphaerula palustris E1-9CT, a Hydrogenotrophic Methanogen Isolated from a Minerotrophic Fen Peatland.</title>
        <authorList>
            <person name="Cadillo-Quiroz H."/>
            <person name="Browne P."/>
            <person name="Kyrpides N."/>
            <person name="Woyke T."/>
            <person name="Goodwin L."/>
            <person name="Detter C."/>
            <person name="Yavitt J.B."/>
            <person name="Zinder S.H."/>
        </authorList>
    </citation>
    <scope>NUCLEOTIDE SEQUENCE [LARGE SCALE GENOMIC DNA]</scope>
    <source>
        <strain evidence="8">ATCC BAA-1556 / DSM 19958 / E1-9c</strain>
    </source>
</reference>
<evidence type="ECO:0000256" key="3">
    <source>
        <dbReference type="ARBA" id="ARBA00022692"/>
    </source>
</evidence>
<dbReference type="KEGG" id="mpl:Mpal_2331"/>
<feature type="transmembrane region" description="Helical" evidence="6">
    <location>
        <begin position="68"/>
        <end position="94"/>
    </location>
</feature>
<feature type="transmembrane region" description="Helical" evidence="6">
    <location>
        <begin position="147"/>
        <end position="168"/>
    </location>
</feature>
<dbReference type="PANTHER" id="PTHR43723">
    <property type="entry name" value="COBALT TRANSPORT PROTEIN CBIQ"/>
    <property type="match status" value="1"/>
</dbReference>
<keyword evidence="3 6" id="KW-0812">Transmembrane</keyword>
<evidence type="ECO:0000256" key="4">
    <source>
        <dbReference type="ARBA" id="ARBA00022989"/>
    </source>
</evidence>
<evidence type="ECO:0000313" key="8">
    <source>
        <dbReference type="Proteomes" id="UP000002457"/>
    </source>
</evidence>
<dbReference type="InterPro" id="IPR012809">
    <property type="entry name" value="ECF_CbiQ"/>
</dbReference>
<dbReference type="GO" id="GO:0006824">
    <property type="term" value="P:cobalt ion transport"/>
    <property type="evidence" value="ECO:0007669"/>
    <property type="project" value="InterPro"/>
</dbReference>
<evidence type="ECO:0000256" key="1">
    <source>
        <dbReference type="ARBA" id="ARBA00004651"/>
    </source>
</evidence>
<dbReference type="eggNOG" id="arCOG02249">
    <property type="taxonomic scope" value="Archaea"/>
</dbReference>
<dbReference type="Proteomes" id="UP000002457">
    <property type="component" value="Chromosome"/>
</dbReference>
<feature type="transmembrane region" description="Helical" evidence="6">
    <location>
        <begin position="24"/>
        <end position="56"/>
    </location>
</feature>
<gene>
    <name evidence="7" type="ordered locus">Mpal_2331</name>
</gene>
<keyword evidence="2" id="KW-1003">Cell membrane</keyword>
<sequence>MIETNLDSIAQQSAFRHIHPGTKLIFALGSLILCLISPSPVVPVISGIILSLVLIGPGRVSPIQYGKLLLGPIVFTTMSVVVLLFMLGGGDVIFRFNPVPWINLTITTGAVSQSLLVLCRVFGSSVSLFFITLTTPMTDLFNGMKRIGIPIELIDLMMIVYRYIFIIYDQAVEIWHAQVMRLGYSRPGEAVRSFSMLCGTLFISSWCAGEDLIHAMDCRCYDGIFPSLDLAEPMQLQSLVPVLLYLAGLTGILLAMRPWGMIP</sequence>
<dbReference type="PANTHER" id="PTHR43723:SF1">
    <property type="entry name" value="COBALT TRANSPORT PROTEIN CBIQ"/>
    <property type="match status" value="1"/>
</dbReference>
<feature type="transmembrane region" description="Helical" evidence="6">
    <location>
        <begin position="114"/>
        <end position="135"/>
    </location>
</feature>
<dbReference type="NCBIfam" id="TIGR02454">
    <property type="entry name" value="ECF_T_CbiQ"/>
    <property type="match status" value="1"/>
</dbReference>
<protein>
    <submittedName>
        <fullName evidence="7">Cobalt ABC transporter, inner membrane subunit CbiQ</fullName>
    </submittedName>
</protein>
<dbReference type="AlphaFoldDB" id="B8GEB5"/>
<dbReference type="STRING" id="521011.Mpal_2331"/>
<dbReference type="GO" id="GO:0043190">
    <property type="term" value="C:ATP-binding cassette (ABC) transporter complex"/>
    <property type="evidence" value="ECO:0007669"/>
    <property type="project" value="InterPro"/>
</dbReference>
<dbReference type="HOGENOM" id="CLU_056469_5_0_2"/>
<keyword evidence="5 6" id="KW-0472">Membrane</keyword>
<comment type="subcellular location">
    <subcellularLocation>
        <location evidence="1">Cell membrane</location>
        <topology evidence="1">Multi-pass membrane protein</topology>
    </subcellularLocation>
</comment>
<evidence type="ECO:0000313" key="7">
    <source>
        <dbReference type="EMBL" id="ACL17616.1"/>
    </source>
</evidence>
<dbReference type="Pfam" id="PF02361">
    <property type="entry name" value="CbiQ"/>
    <property type="match status" value="1"/>
</dbReference>
<name>B8GEB5_METPE</name>
<dbReference type="InterPro" id="IPR003339">
    <property type="entry name" value="ABC/ECF_trnsptr_transmembrane"/>
</dbReference>
<keyword evidence="4 6" id="KW-1133">Transmembrane helix</keyword>
<evidence type="ECO:0000256" key="2">
    <source>
        <dbReference type="ARBA" id="ARBA00022475"/>
    </source>
</evidence>
<accession>B8GEB5</accession>
<dbReference type="GeneID" id="7272052"/>
<evidence type="ECO:0000256" key="6">
    <source>
        <dbReference type="SAM" id="Phobius"/>
    </source>
</evidence>
<dbReference type="OrthoDB" id="147966at2157"/>
<dbReference type="InterPro" id="IPR052770">
    <property type="entry name" value="Cobalt_transport_CbiQ"/>
</dbReference>
<dbReference type="CDD" id="cd16914">
    <property type="entry name" value="EcfT"/>
    <property type="match status" value="1"/>
</dbReference>
<keyword evidence="8" id="KW-1185">Reference proteome</keyword>
<proteinExistence type="predicted"/>
<evidence type="ECO:0000256" key="5">
    <source>
        <dbReference type="ARBA" id="ARBA00023136"/>
    </source>
</evidence>